<evidence type="ECO:0000313" key="2">
    <source>
        <dbReference type="Proteomes" id="UP000018009"/>
    </source>
</evidence>
<protein>
    <submittedName>
        <fullName evidence="1">Uncharacterized protein</fullName>
    </submittedName>
</protein>
<dbReference type="EMBL" id="CBDY010000027">
    <property type="protein sequence ID" value="CDB61094.1"/>
    <property type="molecule type" value="Genomic_DNA"/>
</dbReference>
<organism evidence="1 2">
    <name type="scientific">[Clostridium] clostridioforme CAG:132</name>
    <dbReference type="NCBI Taxonomy" id="1263065"/>
    <lineage>
        <taxon>Bacteria</taxon>
        <taxon>Bacillati</taxon>
        <taxon>Bacillota</taxon>
        <taxon>Clostridia</taxon>
        <taxon>Lachnospirales</taxon>
        <taxon>Lachnospiraceae</taxon>
        <taxon>Enterocloster</taxon>
    </lineage>
</organism>
<gene>
    <name evidence="1" type="ORF">BN486_01405</name>
</gene>
<evidence type="ECO:0000313" key="1">
    <source>
        <dbReference type="EMBL" id="CDB61094.1"/>
    </source>
</evidence>
<reference evidence="1" key="1">
    <citation type="submission" date="2012-11" db="EMBL/GenBank/DDBJ databases">
        <title>Dependencies among metagenomic species, viruses, plasmids and units of genetic variation.</title>
        <authorList>
            <person name="Nielsen H.B."/>
            <person name="Almeida M."/>
            <person name="Juncker A.S."/>
            <person name="Rasmussen S."/>
            <person name="Li J."/>
            <person name="Sunagawa S."/>
            <person name="Plichta D."/>
            <person name="Gautier L."/>
            <person name="Le Chatelier E."/>
            <person name="Peletier E."/>
            <person name="Bonde I."/>
            <person name="Nielsen T."/>
            <person name="Manichanh C."/>
            <person name="Arumugam M."/>
            <person name="Batto J."/>
            <person name="Santos M.B.Q.D."/>
            <person name="Blom N."/>
            <person name="Borruel N."/>
            <person name="Burgdorf K.S."/>
            <person name="Boumezbeur F."/>
            <person name="Casellas F."/>
            <person name="Dore J."/>
            <person name="Guarner F."/>
            <person name="Hansen T."/>
            <person name="Hildebrand F."/>
            <person name="Kaas R.S."/>
            <person name="Kennedy S."/>
            <person name="Kristiansen K."/>
            <person name="Kultima J.R."/>
            <person name="Leonard P."/>
            <person name="Levenez F."/>
            <person name="Lund O."/>
            <person name="Moumen B."/>
            <person name="Le Paslier D."/>
            <person name="Pons N."/>
            <person name="Pedersen O."/>
            <person name="Prifti E."/>
            <person name="Qin J."/>
            <person name="Raes J."/>
            <person name="Tap J."/>
            <person name="Tims S."/>
            <person name="Ussery D.W."/>
            <person name="Yamada T."/>
            <person name="MetaHit consortium"/>
            <person name="Renault P."/>
            <person name="Sicheritz-Ponten T."/>
            <person name="Bork P."/>
            <person name="Wang J."/>
            <person name="Brunak S."/>
            <person name="Ehrlich S.D."/>
        </authorList>
    </citation>
    <scope>NUCLEOTIDE SEQUENCE [LARGE SCALE GENOMIC DNA]</scope>
</reference>
<dbReference type="Proteomes" id="UP000018009">
    <property type="component" value="Unassembled WGS sequence"/>
</dbReference>
<proteinExistence type="predicted"/>
<accession>R6JQU6</accession>
<dbReference type="AlphaFoldDB" id="R6JQU6"/>
<name>R6JQU6_9FIRM</name>
<comment type="caution">
    <text evidence="1">The sequence shown here is derived from an EMBL/GenBank/DDBJ whole genome shotgun (WGS) entry which is preliminary data.</text>
</comment>
<sequence>MVNKGFDDHGGCSGIVGNLLVRDADAIEVMEGLRGLAQGKLEVHMHGKTQGHDVSVMLRKLE</sequence>